<reference evidence="2" key="1">
    <citation type="submission" date="2018-05" db="EMBL/GenBank/DDBJ databases">
        <authorList>
            <person name="Lanie J.A."/>
            <person name="Ng W.-L."/>
            <person name="Kazmierczak K.M."/>
            <person name="Andrzejewski T.M."/>
            <person name="Davidsen T.M."/>
            <person name="Wayne K.J."/>
            <person name="Tettelin H."/>
            <person name="Glass J.I."/>
            <person name="Rusch D."/>
            <person name="Podicherti R."/>
            <person name="Tsui H.-C.T."/>
            <person name="Winkler M.E."/>
        </authorList>
    </citation>
    <scope>NUCLEOTIDE SEQUENCE</scope>
</reference>
<protein>
    <recommendedName>
        <fullName evidence="1">Glyoxalase/fosfomycin resistance/dioxygenase domain-containing protein</fullName>
    </recommendedName>
</protein>
<dbReference type="InterPro" id="IPR004360">
    <property type="entry name" value="Glyas_Fos-R_dOase_dom"/>
</dbReference>
<dbReference type="AlphaFoldDB" id="A0A383DW30"/>
<dbReference type="Pfam" id="PF00903">
    <property type="entry name" value="Glyoxalase"/>
    <property type="match status" value="1"/>
</dbReference>
<dbReference type="SUPFAM" id="SSF54593">
    <property type="entry name" value="Glyoxalase/Bleomycin resistance protein/Dihydroxybiphenyl dioxygenase"/>
    <property type="match status" value="1"/>
</dbReference>
<dbReference type="InterPro" id="IPR029068">
    <property type="entry name" value="Glyas_Bleomycin-R_OHBP_Dase"/>
</dbReference>
<evidence type="ECO:0000313" key="2">
    <source>
        <dbReference type="EMBL" id="SVE48767.1"/>
    </source>
</evidence>
<proteinExistence type="predicted"/>
<feature type="domain" description="Glyoxalase/fosfomycin resistance/dioxygenase" evidence="1">
    <location>
        <begin position="5"/>
        <end position="29"/>
    </location>
</feature>
<gene>
    <name evidence="2" type="ORF">METZ01_LOCUS501621</name>
</gene>
<name>A0A383DW30_9ZZZZ</name>
<accession>A0A383DW30</accession>
<organism evidence="2">
    <name type="scientific">marine metagenome</name>
    <dbReference type="NCBI Taxonomy" id="408172"/>
    <lineage>
        <taxon>unclassified sequences</taxon>
        <taxon>metagenomes</taxon>
        <taxon>ecological metagenomes</taxon>
    </lineage>
</organism>
<dbReference type="EMBL" id="UINC01220729">
    <property type="protein sequence ID" value="SVE48767.1"/>
    <property type="molecule type" value="Genomic_DNA"/>
</dbReference>
<evidence type="ECO:0000259" key="1">
    <source>
        <dbReference type="Pfam" id="PF00903"/>
    </source>
</evidence>
<dbReference type="Gene3D" id="3.10.180.10">
    <property type="entry name" value="2,3-Dihydroxybiphenyl 1,2-Dioxygenase, domain 1"/>
    <property type="match status" value="1"/>
</dbReference>
<sequence>MTVVLDHMILPVIDQQQAVEFYSRIFGFEDLGPFLAVRVNDSLNLDFHQDEDFRSIRYAFAMEPGEFEDSFQRIKDSKFPTGTILSPRTTCRFRA</sequence>